<name>A0A5K7XHH0_9BACT</name>
<protein>
    <recommendedName>
        <fullName evidence="1">DUF1559 domain-containing protein</fullName>
    </recommendedName>
</protein>
<dbReference type="InterPro" id="IPR011453">
    <property type="entry name" value="DUF1559"/>
</dbReference>
<gene>
    <name evidence="2" type="ORF">PLANPX_3275</name>
</gene>
<dbReference type="InterPro" id="IPR012902">
    <property type="entry name" value="N_methyl_site"/>
</dbReference>
<evidence type="ECO:0000259" key="1">
    <source>
        <dbReference type="Pfam" id="PF07596"/>
    </source>
</evidence>
<dbReference type="Proteomes" id="UP000326837">
    <property type="component" value="Chromosome"/>
</dbReference>
<dbReference type="SUPFAM" id="SSF54523">
    <property type="entry name" value="Pili subunits"/>
    <property type="match status" value="1"/>
</dbReference>
<dbReference type="Pfam" id="PF07963">
    <property type="entry name" value="N_methyl"/>
    <property type="match status" value="1"/>
</dbReference>
<accession>A0A5K7XHH0</accession>
<dbReference type="Gene3D" id="3.30.700.10">
    <property type="entry name" value="Glycoprotein, Type 4 Pilin"/>
    <property type="match status" value="1"/>
</dbReference>
<feature type="domain" description="DUF1559" evidence="1">
    <location>
        <begin position="31"/>
        <end position="62"/>
    </location>
</feature>
<dbReference type="Pfam" id="PF07596">
    <property type="entry name" value="SBP_bac_10"/>
    <property type="match status" value="1"/>
</dbReference>
<sequence>MKRRTGFTLIELLVVIAICGLLVALLLPAVQAAREAGRRTQCKSNLRQIGLALTQYLDRHGERGKFPDVAKTPSLEKNSAKPKPSLYDVLAPFCESNRELFRCPSDSLVYAANVLDPNRDDALVDISGEEYETYFEKEGLSYEYPSLMLAGRTRPEVLDMKGSSEIWIVYDFGSFHGPPAQNGARNFAYLDGHVDAVIVAE</sequence>
<dbReference type="AlphaFoldDB" id="A0A5K7XHH0"/>
<dbReference type="InterPro" id="IPR045584">
    <property type="entry name" value="Pilin-like"/>
</dbReference>
<dbReference type="NCBIfam" id="TIGR02532">
    <property type="entry name" value="IV_pilin_GFxxxE"/>
    <property type="match status" value="1"/>
</dbReference>
<dbReference type="PANTHER" id="PTHR30093:SF2">
    <property type="entry name" value="TYPE II SECRETION SYSTEM PROTEIN H"/>
    <property type="match status" value="1"/>
</dbReference>
<organism evidence="2 3">
    <name type="scientific">Lacipirellula parvula</name>
    <dbReference type="NCBI Taxonomy" id="2650471"/>
    <lineage>
        <taxon>Bacteria</taxon>
        <taxon>Pseudomonadati</taxon>
        <taxon>Planctomycetota</taxon>
        <taxon>Planctomycetia</taxon>
        <taxon>Pirellulales</taxon>
        <taxon>Lacipirellulaceae</taxon>
        <taxon>Lacipirellula</taxon>
    </lineage>
</organism>
<proteinExistence type="predicted"/>
<reference evidence="3" key="1">
    <citation type="submission" date="2019-10" db="EMBL/GenBank/DDBJ databases">
        <title>Lacipirellula parvula gen. nov., sp. nov., representing a lineage of planctomycetes widespread in freshwater anoxic habitats, and description of the family Lacipirellulaceae.</title>
        <authorList>
            <person name="Dedysh S.N."/>
            <person name="Kulichevskaya I.S."/>
            <person name="Beletsky A.V."/>
            <person name="Rakitin A.L."/>
            <person name="Mardanov A.V."/>
            <person name="Ivanova A.A."/>
            <person name="Saltykova V.X."/>
            <person name="Rijpstra W.I.C."/>
            <person name="Sinninghe Damste J.S."/>
            <person name="Ravin N.V."/>
        </authorList>
    </citation>
    <scope>NUCLEOTIDE SEQUENCE [LARGE SCALE GENOMIC DNA]</scope>
    <source>
        <strain evidence="3">PX69</strain>
    </source>
</reference>
<evidence type="ECO:0000313" key="2">
    <source>
        <dbReference type="EMBL" id="BBO33663.1"/>
    </source>
</evidence>
<evidence type="ECO:0000313" key="3">
    <source>
        <dbReference type="Proteomes" id="UP000326837"/>
    </source>
</evidence>
<dbReference type="PANTHER" id="PTHR30093">
    <property type="entry name" value="GENERAL SECRETION PATHWAY PROTEIN G"/>
    <property type="match status" value="1"/>
</dbReference>
<dbReference type="KEGG" id="lpav:PLANPX_3275"/>
<dbReference type="EMBL" id="AP021861">
    <property type="protein sequence ID" value="BBO33663.1"/>
    <property type="molecule type" value="Genomic_DNA"/>
</dbReference>
<keyword evidence="3" id="KW-1185">Reference proteome</keyword>